<dbReference type="WBParaSite" id="SRAE_2000119800.1">
    <property type="protein sequence ID" value="SRAE_2000119800.1"/>
    <property type="gene ID" value="WBGene00261400"/>
</dbReference>
<reference evidence="4" key="2">
    <citation type="submission" date="2020-12" db="UniProtKB">
        <authorList>
            <consortium name="WormBaseParasite"/>
        </authorList>
    </citation>
    <scope>IDENTIFICATION</scope>
</reference>
<gene>
    <name evidence="2 4 5" type="ORF">SRAE_2000119800</name>
</gene>
<keyword evidence="1" id="KW-0175">Coiled coil</keyword>
<name>A0A090LG83_STRRB</name>
<feature type="coiled-coil region" evidence="1">
    <location>
        <begin position="96"/>
        <end position="123"/>
    </location>
</feature>
<dbReference type="WormBase" id="SRAE_2000119800">
    <property type="protein sequence ID" value="SRP03959"/>
    <property type="gene ID" value="WBGene00261400"/>
</dbReference>
<accession>A0A090LG83</accession>
<evidence type="ECO:0000313" key="4">
    <source>
        <dbReference type="WBParaSite" id="SRAE_2000119800.1"/>
    </source>
</evidence>
<sequence length="187" mass="21762">MSAINCSSLNSTFFVPTQKNPSRRIRENLPIGYINSGLQQNDDYDDSNIIEIKKEDKDSRNSLTVAFPSLIVNKIHDINQLEANCFSNTMKVAKNVVKSECRLEHYKCLLQKLENDVIVFEEKCMDHGLKINLVKLELKSYEETKKNFIDKHGNMLRMGKPNIIQLKYDLERIIKFRNNIIKLIENL</sequence>
<evidence type="ECO:0000313" key="2">
    <source>
        <dbReference type="EMBL" id="CEF66530.1"/>
    </source>
</evidence>
<evidence type="ECO:0000313" key="5">
    <source>
        <dbReference type="WormBase" id="SRAE_2000119800"/>
    </source>
</evidence>
<dbReference type="EMBL" id="LN609529">
    <property type="protein sequence ID" value="CEF66530.1"/>
    <property type="molecule type" value="Genomic_DNA"/>
</dbReference>
<dbReference type="GeneID" id="36378894"/>
<evidence type="ECO:0000313" key="3">
    <source>
        <dbReference type="Proteomes" id="UP000035682"/>
    </source>
</evidence>
<proteinExistence type="predicted"/>
<keyword evidence="3" id="KW-1185">Reference proteome</keyword>
<dbReference type="CTD" id="36378894"/>
<evidence type="ECO:0000256" key="1">
    <source>
        <dbReference type="SAM" id="Coils"/>
    </source>
</evidence>
<dbReference type="Proteomes" id="UP000035682">
    <property type="component" value="Unplaced"/>
</dbReference>
<dbReference type="AlphaFoldDB" id="A0A090LG83"/>
<protein>
    <submittedName>
        <fullName evidence="2 4">Uncharacterized protein</fullName>
    </submittedName>
</protein>
<reference evidence="2 3" key="1">
    <citation type="submission" date="2014-09" db="EMBL/GenBank/DDBJ databases">
        <authorList>
            <person name="Martin A.A."/>
        </authorList>
    </citation>
    <scope>NUCLEOTIDE SEQUENCE</scope>
    <source>
        <strain evidence="3">ED321</strain>
        <strain evidence="2">ED321 Heterogonic</strain>
    </source>
</reference>
<organism evidence="2">
    <name type="scientific">Strongyloides ratti</name>
    <name type="common">Parasitic roundworm</name>
    <dbReference type="NCBI Taxonomy" id="34506"/>
    <lineage>
        <taxon>Eukaryota</taxon>
        <taxon>Metazoa</taxon>
        <taxon>Ecdysozoa</taxon>
        <taxon>Nematoda</taxon>
        <taxon>Chromadorea</taxon>
        <taxon>Rhabditida</taxon>
        <taxon>Tylenchina</taxon>
        <taxon>Panagrolaimomorpha</taxon>
        <taxon>Strongyloidoidea</taxon>
        <taxon>Strongyloididae</taxon>
        <taxon>Strongyloides</taxon>
    </lineage>
</organism>
<dbReference type="RefSeq" id="XP_024505730.1">
    <property type="nucleotide sequence ID" value="XM_024652121.1"/>
</dbReference>